<organism evidence="10 11">
    <name type="scientific">Orchesella dallaii</name>
    <dbReference type="NCBI Taxonomy" id="48710"/>
    <lineage>
        <taxon>Eukaryota</taxon>
        <taxon>Metazoa</taxon>
        <taxon>Ecdysozoa</taxon>
        <taxon>Arthropoda</taxon>
        <taxon>Hexapoda</taxon>
        <taxon>Collembola</taxon>
        <taxon>Entomobryomorpha</taxon>
        <taxon>Entomobryoidea</taxon>
        <taxon>Orchesellidae</taxon>
        <taxon>Orchesellinae</taxon>
        <taxon>Orchesella</taxon>
    </lineage>
</organism>
<reference evidence="10 11" key="1">
    <citation type="submission" date="2024-08" db="EMBL/GenBank/DDBJ databases">
        <authorList>
            <person name="Cucini C."/>
            <person name="Frati F."/>
        </authorList>
    </citation>
    <scope>NUCLEOTIDE SEQUENCE [LARGE SCALE GENOMIC DNA]</scope>
</reference>
<protein>
    <recommendedName>
        <fullName evidence="9">C2H2-type domain-containing protein</fullName>
    </recommendedName>
</protein>
<evidence type="ECO:0000256" key="3">
    <source>
        <dbReference type="ARBA" id="ARBA00022737"/>
    </source>
</evidence>
<evidence type="ECO:0000313" key="11">
    <source>
        <dbReference type="Proteomes" id="UP001642540"/>
    </source>
</evidence>
<keyword evidence="2" id="KW-0479">Metal-binding</keyword>
<comment type="caution">
    <text evidence="10">The sequence shown here is derived from an EMBL/GenBank/DDBJ whole genome shotgun (WGS) entry which is preliminary data.</text>
</comment>
<dbReference type="SMART" id="SM00355">
    <property type="entry name" value="ZnF_C2H2"/>
    <property type="match status" value="5"/>
</dbReference>
<feature type="domain" description="C2H2-type" evidence="9">
    <location>
        <begin position="360"/>
        <end position="383"/>
    </location>
</feature>
<dbReference type="InterPro" id="IPR036236">
    <property type="entry name" value="Znf_C2H2_sf"/>
</dbReference>
<evidence type="ECO:0000313" key="10">
    <source>
        <dbReference type="EMBL" id="CAL8068290.1"/>
    </source>
</evidence>
<evidence type="ECO:0000256" key="1">
    <source>
        <dbReference type="ARBA" id="ARBA00004123"/>
    </source>
</evidence>
<evidence type="ECO:0000256" key="5">
    <source>
        <dbReference type="ARBA" id="ARBA00022833"/>
    </source>
</evidence>
<dbReference type="InterPro" id="IPR013087">
    <property type="entry name" value="Znf_C2H2_type"/>
</dbReference>
<evidence type="ECO:0000256" key="2">
    <source>
        <dbReference type="ARBA" id="ARBA00022723"/>
    </source>
</evidence>
<evidence type="ECO:0000256" key="6">
    <source>
        <dbReference type="ARBA" id="ARBA00023242"/>
    </source>
</evidence>
<dbReference type="PROSITE" id="PS00028">
    <property type="entry name" value="ZINC_FINGER_C2H2_1"/>
    <property type="match status" value="2"/>
</dbReference>
<dbReference type="PROSITE" id="PS50157">
    <property type="entry name" value="ZINC_FINGER_C2H2_2"/>
    <property type="match status" value="2"/>
</dbReference>
<keyword evidence="6" id="KW-0539">Nucleus</keyword>
<keyword evidence="11" id="KW-1185">Reference proteome</keyword>
<feature type="region of interest" description="Disordered" evidence="8">
    <location>
        <begin position="412"/>
        <end position="440"/>
    </location>
</feature>
<evidence type="ECO:0000256" key="4">
    <source>
        <dbReference type="ARBA" id="ARBA00022771"/>
    </source>
</evidence>
<dbReference type="PANTHER" id="PTHR24394">
    <property type="entry name" value="ZINC FINGER PROTEIN"/>
    <property type="match status" value="1"/>
</dbReference>
<gene>
    <name evidence="10" type="ORF">ODALV1_LOCUS198</name>
</gene>
<comment type="subcellular location">
    <subcellularLocation>
        <location evidence="1">Nucleus</location>
    </subcellularLocation>
</comment>
<dbReference type="EMBL" id="CAXLJM020000001">
    <property type="protein sequence ID" value="CAL8068290.1"/>
    <property type="molecule type" value="Genomic_DNA"/>
</dbReference>
<keyword evidence="4 7" id="KW-0863">Zinc-finger</keyword>
<evidence type="ECO:0000256" key="8">
    <source>
        <dbReference type="SAM" id="MobiDB-lite"/>
    </source>
</evidence>
<feature type="domain" description="C2H2-type" evidence="9">
    <location>
        <begin position="536"/>
        <end position="564"/>
    </location>
</feature>
<dbReference type="PANTHER" id="PTHR24394:SF29">
    <property type="entry name" value="MYONEURIN"/>
    <property type="match status" value="1"/>
</dbReference>
<keyword evidence="3" id="KW-0677">Repeat</keyword>
<name>A0ABP1PKZ7_9HEXA</name>
<dbReference type="Gene3D" id="3.30.160.60">
    <property type="entry name" value="Classic Zinc Finger"/>
    <property type="match status" value="2"/>
</dbReference>
<dbReference type="SUPFAM" id="SSF57667">
    <property type="entry name" value="beta-beta-alpha zinc fingers"/>
    <property type="match status" value="1"/>
</dbReference>
<sequence length="564" mass="62879">MQKLDQIGSGAKVRGTNGDHIHVRCPNGQSQTGEGEPKSNVGNGNGNGPNLDDFEAVEEGQVFVGQLALEKNCATPHYQRDTSYPYDYMEDGNFYHDNTVDDVDVFLGEKGMEEEPLPLPENGDGTQISTTGASANALVTGDHDDRNHLQTFFAVKKGSIVAVNSLNEELAILRNLFLLQFSAEAEVEHEQEDKEPLAKEVCQQTDVKLLLLDVSIFPEFNKFLEQNEVAIASATLATVEVETIENEVGVKGENLLTPNNIKIENNEDEEVQQPLKKMTFGIISETLEGVVENENDKQKTVLTNANKNHSHQKQLNLVPPKENNQTGIGEADVNTIEGSGYEAVEGENDFTGNRQENSNNLCPRCQKDFEGKNLLQKHLQSTHKLGTEHKCSICAMPFYGKWTHKSAEELEEAEGHDGKIPAQIKKKLNTSKSSSVKKNPRPVAAKKKCEICEKLVKNLTGHKRQCHTKMEDRHIVCPICTEPQRKFVTKSRLRKHMLTAHEKGELLKCGDCPEKFTSSVMRKAHYQKVHAKILSFPCPHCDKEFAWETSVGRHVKQVHKNGGK</sequence>
<feature type="region of interest" description="Disordered" evidence="8">
    <location>
        <begin position="1"/>
        <end position="53"/>
    </location>
</feature>
<accession>A0ABP1PKZ7</accession>
<evidence type="ECO:0000259" key="9">
    <source>
        <dbReference type="PROSITE" id="PS50157"/>
    </source>
</evidence>
<dbReference type="Proteomes" id="UP001642540">
    <property type="component" value="Unassembled WGS sequence"/>
</dbReference>
<evidence type="ECO:0000256" key="7">
    <source>
        <dbReference type="PROSITE-ProRule" id="PRU00042"/>
    </source>
</evidence>
<proteinExistence type="predicted"/>
<keyword evidence="5" id="KW-0862">Zinc</keyword>